<sequence>MAEWTNIFDAADWDVYIAFGDDNYVLMDQLDPAKGVATVEQGVIIVNDLQTGYGSRPSVLVVPRNTVPSANYRLTVTTGPGFRFGQLVFFRGGTYSEGDFVEQSPPNQVDYRTSSELAQPSVLPLPSLASPALEFTNFLNPF</sequence>
<dbReference type="EMBL" id="CP103840">
    <property type="protein sequence ID" value="WOB24750.1"/>
    <property type="molecule type" value="Genomic_DNA"/>
</dbReference>
<reference evidence="1 2" key="1">
    <citation type="submission" date="2022-08" db="EMBL/GenBank/DDBJ databases">
        <title>Whole genome sequencing-based tracing of a 2022 introduction and outbreak of Xanthomonas hortorum pv. pelargonii.</title>
        <authorList>
            <person name="Iruegas-Bocardo F."/>
            <person name="Weisberg A.K."/>
            <person name="Riutta E.R."/>
            <person name="Kilday K."/>
            <person name="Bonkowski J.C."/>
            <person name="Creswell T."/>
            <person name="Daughtrey M.L."/>
            <person name="Rane K."/>
            <person name="Grunwald N.J."/>
            <person name="Chang J.H."/>
            <person name="Putnam M.L."/>
        </authorList>
    </citation>
    <scope>NUCLEOTIDE SEQUENCE [LARGE SCALE GENOMIC DNA]</scope>
    <source>
        <strain evidence="1 2">22-325</strain>
    </source>
</reference>
<dbReference type="GeneID" id="95584842"/>
<gene>
    <name evidence="1" type="ORF">NYR99_13170</name>
</gene>
<evidence type="ECO:0000313" key="1">
    <source>
        <dbReference type="EMBL" id="WOB24750.1"/>
    </source>
</evidence>
<dbReference type="Proteomes" id="UP001304534">
    <property type="component" value="Chromosome"/>
</dbReference>
<dbReference type="RefSeq" id="WP_316686246.1">
    <property type="nucleotide sequence ID" value="NZ_CP103837.1"/>
</dbReference>
<keyword evidence="2" id="KW-1185">Reference proteome</keyword>
<evidence type="ECO:0000313" key="2">
    <source>
        <dbReference type="Proteomes" id="UP001304534"/>
    </source>
</evidence>
<protein>
    <submittedName>
        <fullName evidence="1">Uncharacterized protein</fullName>
    </submittedName>
</protein>
<name>A0ABZ0D399_9XANT</name>
<proteinExistence type="predicted"/>
<accession>A0ABZ0D399</accession>
<organism evidence="1 2">
    <name type="scientific">Xanthomonas dyei</name>
    <dbReference type="NCBI Taxonomy" id="743699"/>
    <lineage>
        <taxon>Bacteria</taxon>
        <taxon>Pseudomonadati</taxon>
        <taxon>Pseudomonadota</taxon>
        <taxon>Gammaproteobacteria</taxon>
        <taxon>Lysobacterales</taxon>
        <taxon>Lysobacteraceae</taxon>
        <taxon>Xanthomonas</taxon>
    </lineage>
</organism>